<comment type="caution">
    <text evidence="1">The sequence shown here is derived from an EMBL/GenBank/DDBJ whole genome shotgun (WGS) entry which is preliminary data.</text>
</comment>
<accession>A0A2I1GYW0</accession>
<keyword evidence="3" id="KW-1185">Reference proteome</keyword>
<evidence type="ECO:0000313" key="3">
    <source>
        <dbReference type="Proteomes" id="UP000234323"/>
    </source>
</evidence>
<proteinExistence type="predicted"/>
<dbReference type="AlphaFoldDB" id="A0A2I1GYW0"/>
<organism evidence="1 3">
    <name type="scientific">Rhizophagus irregularis</name>
    <dbReference type="NCBI Taxonomy" id="588596"/>
    <lineage>
        <taxon>Eukaryota</taxon>
        <taxon>Fungi</taxon>
        <taxon>Fungi incertae sedis</taxon>
        <taxon>Mucoromycota</taxon>
        <taxon>Glomeromycotina</taxon>
        <taxon>Glomeromycetes</taxon>
        <taxon>Glomerales</taxon>
        <taxon>Glomeraceae</taxon>
        <taxon>Rhizophagus</taxon>
    </lineage>
</organism>
<evidence type="ECO:0000313" key="2">
    <source>
        <dbReference type="EMBL" id="PKY59732.1"/>
    </source>
</evidence>
<dbReference type="EMBL" id="LLXI01001073">
    <property type="protein sequence ID" value="PKY51744.1"/>
    <property type="molecule type" value="Genomic_DNA"/>
</dbReference>
<dbReference type="VEuPathDB" id="FungiDB:RhiirA1_467975"/>
<protein>
    <submittedName>
        <fullName evidence="1">Uncharacterized protein</fullName>
    </submittedName>
</protein>
<gene>
    <name evidence="1" type="ORF">RhiirA4_468960</name>
    <name evidence="2" type="ORF">RhiirA4_482733</name>
</gene>
<reference evidence="1 3" key="1">
    <citation type="submission" date="2015-10" db="EMBL/GenBank/DDBJ databases">
        <title>Genome analyses suggest a sexual origin of heterokaryosis in a supposedly ancient asexual fungus.</title>
        <authorList>
            <person name="Ropars J."/>
            <person name="Sedzielewska K."/>
            <person name="Noel J."/>
            <person name="Charron P."/>
            <person name="Farinelli L."/>
            <person name="Marton T."/>
            <person name="Kruger M."/>
            <person name="Pelin A."/>
            <person name="Brachmann A."/>
            <person name="Corradi N."/>
        </authorList>
    </citation>
    <scope>NUCLEOTIDE SEQUENCE [LARGE SCALE GENOMIC DNA]</scope>
    <source>
        <strain evidence="1 3">A4</strain>
    </source>
</reference>
<evidence type="ECO:0000313" key="1">
    <source>
        <dbReference type="EMBL" id="PKY51744.1"/>
    </source>
</evidence>
<sequence length="109" mass="12541">MRHFAVLRISLVAQDVVFDIDEVPFLNLGISKANLLIGLKTHTVPCTIVKTIYLSIFQFQSFFDELQGRGTDASNQKSIKIKGKDRAWIIHGGQVLHWKIEFCMYHYET</sequence>
<dbReference type="EMBL" id="LLXI01003733">
    <property type="protein sequence ID" value="PKY59732.1"/>
    <property type="molecule type" value="Genomic_DNA"/>
</dbReference>
<dbReference type="Proteomes" id="UP000234323">
    <property type="component" value="Unassembled WGS sequence"/>
</dbReference>
<name>A0A2I1GYW0_9GLOM</name>